<protein>
    <submittedName>
        <fullName evidence="4">Uncharacterized protein LOC116308209</fullName>
    </submittedName>
</protein>
<dbReference type="RefSeq" id="XP_031574451.1">
    <property type="nucleotide sequence ID" value="XM_031718591.1"/>
</dbReference>
<feature type="compositionally biased region" description="Basic and acidic residues" evidence="1">
    <location>
        <begin position="185"/>
        <end position="194"/>
    </location>
</feature>
<dbReference type="Gene3D" id="1.10.533.10">
    <property type="entry name" value="Death Domain, Fas"/>
    <property type="match status" value="1"/>
</dbReference>
<gene>
    <name evidence="4" type="primary">LOC116308209</name>
</gene>
<proteinExistence type="predicted"/>
<dbReference type="KEGG" id="aten:116308209"/>
<dbReference type="GO" id="GO:0042981">
    <property type="term" value="P:regulation of apoptotic process"/>
    <property type="evidence" value="ECO:0007669"/>
    <property type="project" value="InterPro"/>
</dbReference>
<dbReference type="SUPFAM" id="SSF47986">
    <property type="entry name" value="DEATH domain"/>
    <property type="match status" value="1"/>
</dbReference>
<dbReference type="Pfam" id="PF20706">
    <property type="entry name" value="GT4-conflict"/>
    <property type="match status" value="1"/>
</dbReference>
<evidence type="ECO:0000259" key="2">
    <source>
        <dbReference type="PROSITE" id="PS50168"/>
    </source>
</evidence>
<dbReference type="Pfam" id="PF01335">
    <property type="entry name" value="DED"/>
    <property type="match status" value="1"/>
</dbReference>
<feature type="compositionally biased region" description="Basic and acidic residues" evidence="1">
    <location>
        <begin position="222"/>
        <end position="234"/>
    </location>
</feature>
<dbReference type="Proteomes" id="UP000515163">
    <property type="component" value="Unplaced"/>
</dbReference>
<dbReference type="FunCoup" id="A0A6P8J383">
    <property type="interactions" value="666"/>
</dbReference>
<evidence type="ECO:0000256" key="1">
    <source>
        <dbReference type="SAM" id="MobiDB-lite"/>
    </source>
</evidence>
<feature type="compositionally biased region" description="Basic residues" evidence="1">
    <location>
        <begin position="140"/>
        <end position="156"/>
    </location>
</feature>
<keyword evidence="3" id="KW-1185">Reference proteome</keyword>
<dbReference type="PANTHER" id="PTHR16155">
    <property type="entry name" value="DED DOMAIN-CONTAINING PROTEIN"/>
    <property type="match status" value="1"/>
</dbReference>
<name>A0A6P8J383_ACTTE</name>
<dbReference type="GO" id="GO:0005737">
    <property type="term" value="C:cytoplasm"/>
    <property type="evidence" value="ECO:0007669"/>
    <property type="project" value="TreeGrafter"/>
</dbReference>
<dbReference type="InterPro" id="IPR001875">
    <property type="entry name" value="DED_dom"/>
</dbReference>
<dbReference type="PROSITE" id="PS50168">
    <property type="entry name" value="DED"/>
    <property type="match status" value="1"/>
</dbReference>
<dbReference type="InterPro" id="IPR011029">
    <property type="entry name" value="DEATH-like_dom_sf"/>
</dbReference>
<evidence type="ECO:0000313" key="3">
    <source>
        <dbReference type="Proteomes" id="UP000515163"/>
    </source>
</evidence>
<dbReference type="GeneID" id="116308209"/>
<dbReference type="OrthoDB" id="2337140at2759"/>
<feature type="domain" description="DED" evidence="2">
    <location>
        <begin position="7"/>
        <end position="91"/>
    </location>
</feature>
<dbReference type="CDD" id="cd00045">
    <property type="entry name" value="DED"/>
    <property type="match status" value="1"/>
</dbReference>
<dbReference type="InParanoid" id="A0A6P8J383"/>
<feature type="compositionally biased region" description="Polar residues" evidence="1">
    <location>
        <begin position="314"/>
        <end position="323"/>
    </location>
</feature>
<feature type="compositionally biased region" description="Basic and acidic residues" evidence="1">
    <location>
        <begin position="157"/>
        <end position="167"/>
    </location>
</feature>
<organism evidence="3 4">
    <name type="scientific">Actinia tenebrosa</name>
    <name type="common">Australian red waratah sea anemone</name>
    <dbReference type="NCBI Taxonomy" id="6105"/>
    <lineage>
        <taxon>Eukaryota</taxon>
        <taxon>Metazoa</taxon>
        <taxon>Cnidaria</taxon>
        <taxon>Anthozoa</taxon>
        <taxon>Hexacorallia</taxon>
        <taxon>Actiniaria</taxon>
        <taxon>Actiniidae</taxon>
        <taxon>Actinia</taxon>
    </lineage>
</organism>
<sequence length="1786" mass="203707">MDPKDKEYRELLFEIAQEITNDELACMKFLMPTNSSPDNSKETFEKKVLIDALDFFRNLEKQKKLGVDDLADLIYLLEKAKRSDLVLKVNEFQSRRKSKETLQSEVFIKCASDKGSCTEEDNVQGQEAEAGASKEDLSKAKKRNKKKKYRRKKRAEKKPGSTSKDENSNAGLPITDANEEAAAQTEHHENREEVIPQSLQSKKDNFSAKPQSKEEELTEDTDTNKKELETEKTKSNARSKTLDLPSHQKEEEERVSSSLTKGKDNENTVEDTKQTQNDEMERQTWDITKNQVLRKAKKECQKGTNSTDLKKSESSGNHDPNPQRQILSLCTKWQGWGESAPVINREFCLGLARAGHRVACLVLTSSELDKEEARKGNVELIQCTEKPGINKDDPQLLHDQQLPFRPDFIIGYGKLTGPTAVFYAEKSSCPRVHIIYDLPNECTKFDNVQASPQCNEEELARSADFVAVIGTLLKEKWSSLLNREVIEIVPGLPDLTKRNRISSPQCRCFVPAKFDSPVTSGLRIAVIAVNQSSKREIWPRKSTLVVCNTDSSASVNPTKKVLKAVDRNHVDLNERINSNSQEAFIDIRGATMFLSPARVEPFGVAALDAIAIGIPVIISAHSGLAYTIRQYFDEKFQSCIKDVSLDCEGVNGDDEEEKDAAIWAIQVDKITLDHEQAFILADELSLEWKKSFTWDGAVEHFMNILTKSGKLPSHSLPQSSRLNVSRSDQASYVKLVQEMNLFDNRQKFVLFLSPESPEVMYNTFQLGLVRWAAVFDFHRESAINGYLKSCDGFLVNSGKPACRVLPPPKEDIVKAQNSFTLPNGIPWILLQGLPEMKRDIIGNLDWIQEIFNQLKKRHPSQITLLIIWNSNSEHEALCKKLYQLQLQVQASPALKNEAHLVILSTSENIDSRLNDIAEEWGVNIKKVDINKLCDALYSTATANPLYQLDPDFSIPKRSNGGQDDIMPATLPSSIRWVDSVLEVLYTAVGNIPEYGEEDAHYFYRGGKISWYGIEMKYAVERESWGPLKNVIKKELEYPGAAYLRLYHQRGTGGTTSARKLLYDFHLRYPCVCLKTVNQETSLAIKAIWEFCCLPVIILADINEFPGAEDSDITALYGNLSTEKVSCLLMHVVHRHYQERKQESSEKDNLAKPLIEDERGQFVKVYSLQSPAKKAELNRMRHEDEELQIPFYYGLVAFEEQFKGLRPFVSDCLQGLNDCQRNVLCFLSMAYHYAQMDLPLREFATIFNLKPRQLNSIHDILTPESIELLIEEDGRWRPRHYTIGKEILRQLLTVPYNIHAENWQRNLADKTIEFVSYMEEETTKAVLLNRIADEKTYKRFSSLVEDIPEGDDVLRVFEKAISFYPGDPFLKAHLGRYYSVRKGVLGFETALRYTDESILLAYDKPKNIRGQLTQMKGMLYRRQVRNQIHRKADYKDIFHLADEGMKAFTSAASLCLETLEKFYIPLVRMMCDVFWHINKTFKGGIFNYLLSSDADKFILDSISETGDILESVSDSPDYPDLRRDLFRLRGQSKSESKADLVKHFRELKKTSKTSTASINRQIVLLQLELFKERGKPISEITEELSQLLEEALKYDNKVDLTMRLWVRVAPHIPVELQAAESKIAAWCNKGKSALAYLYRYIITCIRILDGGRDQRFEDDRKIARDELIKSVHSMKRLTLLHPDRPVVFLGTGKGMGQLVTVEESVTNVRKQRWIPESLTKRLRRFTGIIMKTGKVGQIKADGLTVLFRADLCQPPLTGQSYLSKKVAFYVAFTYFEADAYNVKLMAE</sequence>
<evidence type="ECO:0000313" key="4">
    <source>
        <dbReference type="RefSeq" id="XP_031574451.1"/>
    </source>
</evidence>
<feature type="compositionally biased region" description="Basic and acidic residues" evidence="1">
    <location>
        <begin position="246"/>
        <end position="273"/>
    </location>
</feature>
<feature type="compositionally biased region" description="Basic and acidic residues" evidence="1">
    <location>
        <begin position="201"/>
        <end position="215"/>
    </location>
</feature>
<accession>A0A6P8J383</accession>
<dbReference type="SUPFAM" id="SSF53756">
    <property type="entry name" value="UDP-Glycosyltransferase/glycogen phosphorylase"/>
    <property type="match status" value="1"/>
</dbReference>
<dbReference type="Gene3D" id="3.40.50.2000">
    <property type="entry name" value="Glycogen Phosphorylase B"/>
    <property type="match status" value="1"/>
</dbReference>
<dbReference type="PANTHER" id="PTHR16155:SF19">
    <property type="entry name" value="DED DOMAIN-CONTAINING PROTEIN"/>
    <property type="match status" value="1"/>
</dbReference>
<feature type="region of interest" description="Disordered" evidence="1">
    <location>
        <begin position="116"/>
        <end position="323"/>
    </location>
</feature>
<reference evidence="4" key="1">
    <citation type="submission" date="2025-08" db="UniProtKB">
        <authorList>
            <consortium name="RefSeq"/>
        </authorList>
    </citation>
    <scope>IDENTIFICATION</scope>
    <source>
        <tissue evidence="4">Tentacle</tissue>
    </source>
</reference>
<dbReference type="SMART" id="SM00031">
    <property type="entry name" value="DED"/>
    <property type="match status" value="1"/>
</dbReference>